<evidence type="ECO:0000256" key="1">
    <source>
        <dbReference type="SAM" id="MobiDB-lite"/>
    </source>
</evidence>
<organism evidence="2 3">
    <name type="scientific">Colletotrichum orchidophilum</name>
    <dbReference type="NCBI Taxonomy" id="1209926"/>
    <lineage>
        <taxon>Eukaryota</taxon>
        <taxon>Fungi</taxon>
        <taxon>Dikarya</taxon>
        <taxon>Ascomycota</taxon>
        <taxon>Pezizomycotina</taxon>
        <taxon>Sordariomycetes</taxon>
        <taxon>Hypocreomycetidae</taxon>
        <taxon>Glomerellales</taxon>
        <taxon>Glomerellaceae</taxon>
        <taxon>Colletotrichum</taxon>
    </lineage>
</organism>
<comment type="caution">
    <text evidence="2">The sequence shown here is derived from an EMBL/GenBank/DDBJ whole genome shotgun (WGS) entry which is preliminary data.</text>
</comment>
<keyword evidence="3" id="KW-1185">Reference proteome</keyword>
<dbReference type="EMBL" id="MJBS01000144">
    <property type="protein sequence ID" value="OHE92569.1"/>
    <property type="molecule type" value="Genomic_DNA"/>
</dbReference>
<accession>A0A1G4ATR8</accession>
<dbReference type="PANTHER" id="PTHR47657:SF13">
    <property type="entry name" value="ZN(2)-C6 FUNGAL-TYPE DOMAIN-CONTAINING PROTEIN-RELATED"/>
    <property type="match status" value="1"/>
</dbReference>
<feature type="region of interest" description="Disordered" evidence="1">
    <location>
        <begin position="66"/>
        <end position="117"/>
    </location>
</feature>
<reference evidence="2 3" key="1">
    <citation type="submission" date="2016-09" db="EMBL/GenBank/DDBJ databases">
        <authorList>
            <person name="Capua I."/>
            <person name="De Benedictis P."/>
            <person name="Joannis T."/>
            <person name="Lombin L.H."/>
            <person name="Cattoli G."/>
        </authorList>
    </citation>
    <scope>NUCLEOTIDE SEQUENCE [LARGE SCALE GENOMIC DNA]</scope>
    <source>
        <strain evidence="2 3">IMI 309357</strain>
    </source>
</reference>
<dbReference type="GeneID" id="34565279"/>
<evidence type="ECO:0000313" key="3">
    <source>
        <dbReference type="Proteomes" id="UP000176998"/>
    </source>
</evidence>
<dbReference type="Proteomes" id="UP000176998">
    <property type="component" value="Unassembled WGS sequence"/>
</dbReference>
<feature type="compositionally biased region" description="Basic and acidic residues" evidence="1">
    <location>
        <begin position="43"/>
        <end position="52"/>
    </location>
</feature>
<dbReference type="AlphaFoldDB" id="A0A1G4ATR8"/>
<dbReference type="RefSeq" id="XP_022469738.1">
    <property type="nucleotide sequence ID" value="XM_022623769.1"/>
</dbReference>
<sequence>MHDVVPLESPIATEPDRTRYPTIANHEGGLERDRPESNINRMHGGEGTHEQKWLLLRDIATRISPNAETSPTESSPPAPAPAPASAPRKRGRPRKDWDAVPKLPTPTASGPSFLPSDLPAALNPDDLEVLHHYMCHTAITLGEAGVWRQNVPRLGFQHHYVLHMVLAISAQHLARLRPAEAPRCEALTEQLPTSALPAIMNLVPRLDKDNSQALYHIAVLVCLSTFAKKPSPGQLLVTPEDCEVPWCGMLRGVHIVVQNMGIHTIIAGWADDSVSFRHTWTHCPPLPNPVPKMVIWERRLEELADLVATIPAPEREMYTSSLDLLKDCFK</sequence>
<dbReference type="STRING" id="1209926.A0A1G4ATR8"/>
<feature type="region of interest" description="Disordered" evidence="1">
    <location>
        <begin position="1"/>
        <end position="52"/>
    </location>
</feature>
<feature type="compositionally biased region" description="Pro residues" evidence="1">
    <location>
        <begin position="74"/>
        <end position="84"/>
    </location>
</feature>
<dbReference type="PANTHER" id="PTHR47657">
    <property type="entry name" value="STEROL REGULATORY ELEMENT-BINDING PROTEIN ECM22"/>
    <property type="match status" value="1"/>
</dbReference>
<gene>
    <name evidence="2" type="ORF">CORC01_12148</name>
</gene>
<dbReference type="InterPro" id="IPR052400">
    <property type="entry name" value="Zn2-C6_fungal_TF"/>
</dbReference>
<protein>
    <submittedName>
        <fullName evidence="2">C6 zinc finger protein</fullName>
    </submittedName>
</protein>
<dbReference type="GO" id="GO:0000981">
    <property type="term" value="F:DNA-binding transcription factor activity, RNA polymerase II-specific"/>
    <property type="evidence" value="ECO:0007669"/>
    <property type="project" value="TreeGrafter"/>
</dbReference>
<proteinExistence type="predicted"/>
<name>A0A1G4ATR8_9PEZI</name>
<dbReference type="OrthoDB" id="416217at2759"/>
<evidence type="ECO:0000313" key="2">
    <source>
        <dbReference type="EMBL" id="OHE92569.1"/>
    </source>
</evidence>